<evidence type="ECO:0000313" key="5">
    <source>
        <dbReference type="Proteomes" id="UP000002199"/>
    </source>
</evidence>
<keyword evidence="5" id="KW-1185">Reference proteome</keyword>
<dbReference type="PhylomeDB" id="O29199"/>
<dbReference type="InterPro" id="IPR050595">
    <property type="entry name" value="Bact_response_regulator"/>
</dbReference>
<dbReference type="SMART" id="SM00448">
    <property type="entry name" value="REC"/>
    <property type="match status" value="1"/>
</dbReference>
<dbReference type="Proteomes" id="UP000002199">
    <property type="component" value="Chromosome"/>
</dbReference>
<dbReference type="PANTHER" id="PTHR44591:SF3">
    <property type="entry name" value="RESPONSE REGULATORY DOMAIN-CONTAINING PROTEIN"/>
    <property type="match status" value="1"/>
</dbReference>
<dbReference type="KEGG" id="afu:AF_1063"/>
<feature type="domain" description="Response regulatory" evidence="3">
    <location>
        <begin position="19"/>
        <end position="130"/>
    </location>
</feature>
<dbReference type="PANTHER" id="PTHR44591">
    <property type="entry name" value="STRESS RESPONSE REGULATOR PROTEIN 1"/>
    <property type="match status" value="1"/>
</dbReference>
<dbReference type="Gene3D" id="3.40.50.2300">
    <property type="match status" value="1"/>
</dbReference>
<dbReference type="Pfam" id="PF00072">
    <property type="entry name" value="Response_reg"/>
    <property type="match status" value="1"/>
</dbReference>
<evidence type="ECO:0000256" key="2">
    <source>
        <dbReference type="PROSITE-ProRule" id="PRU00169"/>
    </source>
</evidence>
<dbReference type="InterPro" id="IPR011006">
    <property type="entry name" value="CheY-like_superfamily"/>
</dbReference>
<dbReference type="EMBL" id="AE000782">
    <property type="protein sequence ID" value="AAB90176.1"/>
    <property type="molecule type" value="Genomic_DNA"/>
</dbReference>
<keyword evidence="1 2" id="KW-0597">Phosphoprotein</keyword>
<dbReference type="EnsemblBacteria" id="AAB90176">
    <property type="protein sequence ID" value="AAB90176"/>
    <property type="gene ID" value="AF_1063"/>
</dbReference>
<accession>O29199</accession>
<dbReference type="AlphaFoldDB" id="O29199"/>
<dbReference type="GO" id="GO:0000160">
    <property type="term" value="P:phosphorelay signal transduction system"/>
    <property type="evidence" value="ECO:0007669"/>
    <property type="project" value="InterPro"/>
</dbReference>
<dbReference type="PIR" id="G69382">
    <property type="entry name" value="G69382"/>
</dbReference>
<dbReference type="STRING" id="224325.AF_1063"/>
<name>O29199_ARCFU</name>
<dbReference type="InterPro" id="IPR001789">
    <property type="entry name" value="Sig_transdc_resp-reg_receiver"/>
</dbReference>
<organism evidence="4 5">
    <name type="scientific">Archaeoglobus fulgidus (strain ATCC 49558 / DSM 4304 / JCM 9628 / NBRC 100126 / VC-16)</name>
    <dbReference type="NCBI Taxonomy" id="224325"/>
    <lineage>
        <taxon>Archaea</taxon>
        <taxon>Methanobacteriati</taxon>
        <taxon>Methanobacteriota</taxon>
        <taxon>Archaeoglobi</taxon>
        <taxon>Archaeoglobales</taxon>
        <taxon>Archaeoglobaceae</taxon>
        <taxon>Archaeoglobus</taxon>
    </lineage>
</organism>
<proteinExistence type="predicted"/>
<dbReference type="HOGENOM" id="CLU_000445_69_15_2"/>
<dbReference type="SUPFAM" id="SSF52172">
    <property type="entry name" value="CheY-like"/>
    <property type="match status" value="1"/>
</dbReference>
<sequence length="134" mass="15358">MKCEEKFLFFWLHPNIMTKILVVDDDCSICELYKEILGSFEVVSACSGREGLELYRKLMPDLVIVDINMPDISGVEVAKEIFKLNPEAVVIVVTAYYQEFESKMLRLGAKEVLGKPFNLKHFRECVAKYLNKGS</sequence>
<gene>
    <name evidence="4" type="ordered locus">AF_1063</name>
</gene>
<dbReference type="PROSITE" id="PS50110">
    <property type="entry name" value="RESPONSE_REGULATORY"/>
    <property type="match status" value="1"/>
</dbReference>
<feature type="modified residue" description="4-aspartylphosphate" evidence="2">
    <location>
        <position position="66"/>
    </location>
</feature>
<dbReference type="eggNOG" id="arCOG02391">
    <property type="taxonomic scope" value="Archaea"/>
</dbReference>
<dbReference type="PaxDb" id="224325-AF_1063"/>
<evidence type="ECO:0000259" key="3">
    <source>
        <dbReference type="PROSITE" id="PS50110"/>
    </source>
</evidence>
<evidence type="ECO:0000256" key="1">
    <source>
        <dbReference type="ARBA" id="ARBA00022553"/>
    </source>
</evidence>
<protein>
    <submittedName>
        <fullName evidence="4">Response regulator</fullName>
    </submittedName>
</protein>
<reference evidence="4 5" key="1">
    <citation type="journal article" date="1997" name="Nature">
        <title>The complete genome sequence of the hyperthermophilic, sulphate-reducing archaeon Archaeoglobus fulgidus.</title>
        <authorList>
            <person name="Klenk H.P."/>
            <person name="Clayton R.A."/>
            <person name="Tomb J."/>
            <person name="White O."/>
            <person name="Nelson K.E."/>
            <person name="Ketchum K.A."/>
            <person name="Dodson R.J."/>
            <person name="Gwinn M."/>
            <person name="Hickey E.K."/>
            <person name="Peterson J.D."/>
            <person name="Richardson D.L."/>
            <person name="Kerlavage A.R."/>
            <person name="Graham D.E."/>
            <person name="Kyrpides N.C."/>
            <person name="Fleischmann R.D."/>
            <person name="Quackenbush J."/>
            <person name="Lee N.H."/>
            <person name="Sutton G.G."/>
            <person name="Gill S."/>
            <person name="Kirkness E.F."/>
            <person name="Dougherty B.A."/>
            <person name="McKenney K."/>
            <person name="Adams M.D."/>
            <person name="Loftus B."/>
            <person name="Peterson S."/>
            <person name="Reich C.I."/>
            <person name="McNeil L.K."/>
            <person name="Badger J.H."/>
            <person name="Glodek A."/>
            <person name="Zhou L."/>
            <person name="Overbeek R."/>
            <person name="Gocayne J.D."/>
            <person name="Weidman J.F."/>
            <person name="McDonald L."/>
            <person name="Utterback T."/>
            <person name="Cotton M.D."/>
            <person name="Spriggs T."/>
            <person name="Artiach P."/>
            <person name="Kaine B.P."/>
            <person name="Sykes S.M."/>
            <person name="Sadow P.W."/>
            <person name="D'Andrea K.P."/>
            <person name="Bowman C."/>
            <person name="Fujii C."/>
            <person name="Garland S.A."/>
            <person name="Mason T.M."/>
            <person name="Olsen G.J."/>
            <person name="Fraser C.M."/>
            <person name="Smith H.O."/>
            <person name="Woese C.R."/>
            <person name="Venter J.C."/>
        </authorList>
    </citation>
    <scope>NUCLEOTIDE SEQUENCE [LARGE SCALE GENOMIC DNA]</scope>
    <source>
        <strain evidence="5">ATCC 49558 / DSM 4304 / JCM 9628 / NBRC 100126 / VC-16</strain>
    </source>
</reference>
<evidence type="ECO:0000313" key="4">
    <source>
        <dbReference type="EMBL" id="AAB90176.1"/>
    </source>
</evidence>